<reference evidence="2" key="2">
    <citation type="submission" date="2024-06" db="EMBL/GenBank/DDBJ databases">
        <title>Micromonospora mangrovi CCTCC AA 2012012 genome sequences.</title>
        <authorList>
            <person name="Gao J."/>
        </authorList>
    </citation>
    <scope>NUCLEOTIDE SEQUENCE</scope>
    <source>
        <strain evidence="2">CCTCC AA 2012012</strain>
    </source>
</reference>
<sequence>MTSTPVAYISIGNSDDKLTQREWADFVWRVALAVQEASEYAGGGVHGQWMSLPADSWQNACWALQLPADPAPVDRLRAILAGLAAEFRQDSIAWALAPTTEFLNPPPRS</sequence>
<dbReference type="RefSeq" id="WP_350932607.1">
    <property type="nucleotide sequence ID" value="NZ_CP157762.1"/>
</dbReference>
<protein>
    <submittedName>
        <fullName evidence="1">Uncharacterized protein</fullName>
    </submittedName>
</protein>
<evidence type="ECO:0000313" key="2">
    <source>
        <dbReference type="EMBL" id="XCH73679.1"/>
    </source>
</evidence>
<reference evidence="1" key="1">
    <citation type="submission" date="2024-01" db="EMBL/GenBank/DDBJ databases">
        <title>The genome sequence of Micromonospora mangrovi CCTCC AA 2012012.</title>
        <authorList>
            <person name="Gao J."/>
        </authorList>
    </citation>
    <scope>NUCLEOTIDE SEQUENCE</scope>
    <source>
        <strain evidence="1">CCTCC AA 2012012</strain>
    </source>
</reference>
<organism evidence="1">
    <name type="scientific">Micromonospora sp. CCTCC AA 2012012</name>
    <dbReference type="NCBI Taxonomy" id="3111921"/>
    <lineage>
        <taxon>Bacteria</taxon>
        <taxon>Bacillati</taxon>
        <taxon>Actinomycetota</taxon>
        <taxon>Actinomycetes</taxon>
        <taxon>Micromonosporales</taxon>
        <taxon>Micromonosporaceae</taxon>
        <taxon>Micromonospora</taxon>
    </lineage>
</organism>
<evidence type="ECO:0000313" key="1">
    <source>
        <dbReference type="EMBL" id="XBP92982.1"/>
    </source>
</evidence>
<accession>A0AAU7M6B5</accession>
<dbReference type="EMBL" id="CP157762">
    <property type="protein sequence ID" value="XBP92982.1"/>
    <property type="molecule type" value="Genomic_DNA"/>
</dbReference>
<name>A0AAU7M6B5_9ACTN</name>
<dbReference type="AlphaFoldDB" id="A0AAU7M6B5"/>
<gene>
    <name evidence="2" type="ORF">ABUL08_25915</name>
    <name evidence="1" type="ORF">VK199_25835</name>
</gene>
<proteinExistence type="predicted"/>
<dbReference type="EMBL" id="CP159342">
    <property type="protein sequence ID" value="XCH73679.1"/>
    <property type="molecule type" value="Genomic_DNA"/>
</dbReference>